<dbReference type="KEGG" id="proe:H9L23_02160"/>
<dbReference type="RefSeq" id="WP_187593452.1">
    <property type="nucleotide sequence ID" value="NZ_CP060723.1"/>
</dbReference>
<dbReference type="AlphaFoldDB" id="A0A7G9QHV7"/>
<reference evidence="1 2" key="1">
    <citation type="submission" date="2020-08" db="EMBL/GenBank/DDBJ databases">
        <title>Genome sequence of Pedobacter roseus KACC 11594T.</title>
        <authorList>
            <person name="Hyun D.-W."/>
            <person name="Bae J.-W."/>
        </authorList>
    </citation>
    <scope>NUCLEOTIDE SEQUENCE [LARGE SCALE GENOMIC DNA]</scope>
    <source>
        <strain evidence="1 2">KACC 11594</strain>
    </source>
</reference>
<proteinExistence type="predicted"/>
<dbReference type="Proteomes" id="UP000515806">
    <property type="component" value="Chromosome"/>
</dbReference>
<dbReference type="EMBL" id="CP060723">
    <property type="protein sequence ID" value="QNN42932.1"/>
    <property type="molecule type" value="Genomic_DNA"/>
</dbReference>
<evidence type="ECO:0000313" key="2">
    <source>
        <dbReference type="Proteomes" id="UP000515806"/>
    </source>
</evidence>
<protein>
    <submittedName>
        <fullName evidence="1">Uncharacterized protein</fullName>
    </submittedName>
</protein>
<organism evidence="1 2">
    <name type="scientific">Pedobacter roseus</name>
    <dbReference type="NCBI Taxonomy" id="336820"/>
    <lineage>
        <taxon>Bacteria</taxon>
        <taxon>Pseudomonadati</taxon>
        <taxon>Bacteroidota</taxon>
        <taxon>Sphingobacteriia</taxon>
        <taxon>Sphingobacteriales</taxon>
        <taxon>Sphingobacteriaceae</taxon>
        <taxon>Pedobacter</taxon>
    </lineage>
</organism>
<accession>A0A7G9QHV7</accession>
<name>A0A7G9QHV7_9SPHI</name>
<evidence type="ECO:0000313" key="1">
    <source>
        <dbReference type="EMBL" id="QNN42932.1"/>
    </source>
</evidence>
<gene>
    <name evidence="1" type="ORF">H9L23_02160</name>
</gene>
<sequence>MLKIFTLSILVFLIFLYRDEETYICGYASAVTLSSALPATSPNTNVQATIENFYYKFGKRYIGTNPNSIDIKEGIIDGEGLRYAAAGYVKLEGGEIRRYISYDPKMFTDAFIKAENGWLYRSIILHEIGHHLSADNLRKEKTAIAERYADEFSGLQMANAGVSLDVAIKAVSTLTDLNPGGGYPSRKERIDFVTTGWRNGQEDTKEYMYTAFAKTKIKSPGNGMFGNAIKDFKNISMAVENSALETIKYHNKNDKSVNLQTAGSLAHSFSIDNDYLYYKSGDQLTQVGRVAPSNSPAFKLMIIDKFFNFMYVNEKNQLVVFDYLELNKDKSDKFLIVGTISTN</sequence>
<keyword evidence="2" id="KW-1185">Reference proteome</keyword>